<dbReference type="AlphaFoldDB" id="A0A2Z4MEQ4"/>
<dbReference type="EMBL" id="CP030117">
    <property type="protein sequence ID" value="AWX54934.1"/>
    <property type="molecule type" value="Genomic_DNA"/>
</dbReference>
<gene>
    <name evidence="1" type="ORF">AB432_007770</name>
</gene>
<dbReference type="Proteomes" id="UP000036061">
    <property type="component" value="Chromosome"/>
</dbReference>
<accession>A0A2Z4MEQ4</accession>
<organism evidence="1 2">
    <name type="scientific">Brevibacillus brevis</name>
    <name type="common">Bacillus brevis</name>
    <dbReference type="NCBI Taxonomy" id="1393"/>
    <lineage>
        <taxon>Bacteria</taxon>
        <taxon>Bacillati</taxon>
        <taxon>Bacillota</taxon>
        <taxon>Bacilli</taxon>
        <taxon>Bacillales</taxon>
        <taxon>Paenibacillaceae</taxon>
        <taxon>Brevibacillus</taxon>
    </lineage>
</organism>
<reference evidence="1 2" key="1">
    <citation type="journal article" date="2015" name="Genome Announc.">
        <title>Draft Genome Sequence of Brevibacillus brevis DZQ7, a Plant Growth-Promoting Rhizobacterium with Broad-Spectrum Antimicrobial Activity.</title>
        <authorList>
            <person name="Hou Q."/>
            <person name="Wang C."/>
            <person name="Hou X."/>
            <person name="Xia Z."/>
            <person name="Ye J."/>
            <person name="Liu K."/>
            <person name="Liu H."/>
            <person name="Wang J."/>
            <person name="Guo H."/>
            <person name="Yu X."/>
            <person name="Yang Y."/>
            <person name="Du B."/>
            <person name="Ding Y."/>
        </authorList>
    </citation>
    <scope>NUCLEOTIDE SEQUENCE [LARGE SCALE GENOMIC DNA]</scope>
    <source>
        <strain evidence="1 2">DZQ7</strain>
    </source>
</reference>
<name>A0A2Z4MEQ4_BREBE</name>
<sequence length="111" mass="12561">MRVLFITPSPSPILPYPSSIPFASLPDISLQASQFSDIPDGHWAYQPLMEMYDGDSYGVVQEKEGILFIYPKKDNTLGSEVESSYLEGSFFRHFFFTPSASHPALYHLTHQ</sequence>
<protein>
    <submittedName>
        <fullName evidence="1">Uncharacterized protein</fullName>
    </submittedName>
</protein>
<evidence type="ECO:0000313" key="2">
    <source>
        <dbReference type="Proteomes" id="UP000036061"/>
    </source>
</evidence>
<proteinExistence type="predicted"/>
<dbReference type="RefSeq" id="WP_048031774.1">
    <property type="nucleotide sequence ID" value="NZ_CP030117.1"/>
</dbReference>
<evidence type="ECO:0000313" key="1">
    <source>
        <dbReference type="EMBL" id="AWX54934.1"/>
    </source>
</evidence>